<feature type="region of interest" description="Disordered" evidence="1">
    <location>
        <begin position="1"/>
        <end position="26"/>
    </location>
</feature>
<dbReference type="Proteomes" id="UP001595748">
    <property type="component" value="Unassembled WGS sequence"/>
</dbReference>
<feature type="compositionally biased region" description="Polar residues" evidence="1">
    <location>
        <begin position="12"/>
        <end position="22"/>
    </location>
</feature>
<name>A0ABV8A213_9DEIO</name>
<keyword evidence="3" id="KW-1185">Reference proteome</keyword>
<protein>
    <submittedName>
        <fullName evidence="2">Uncharacterized protein</fullName>
    </submittedName>
</protein>
<gene>
    <name evidence="2" type="ORF">ACFOPQ_01325</name>
</gene>
<organism evidence="2 3">
    <name type="scientific">Deinococcus antarcticus</name>
    <dbReference type="NCBI Taxonomy" id="1298767"/>
    <lineage>
        <taxon>Bacteria</taxon>
        <taxon>Thermotogati</taxon>
        <taxon>Deinococcota</taxon>
        <taxon>Deinococci</taxon>
        <taxon>Deinococcales</taxon>
        <taxon>Deinococcaceae</taxon>
        <taxon>Deinococcus</taxon>
    </lineage>
</organism>
<evidence type="ECO:0000313" key="3">
    <source>
        <dbReference type="Proteomes" id="UP001595748"/>
    </source>
</evidence>
<evidence type="ECO:0000313" key="2">
    <source>
        <dbReference type="EMBL" id="MFC3859416.1"/>
    </source>
</evidence>
<evidence type="ECO:0000256" key="1">
    <source>
        <dbReference type="SAM" id="MobiDB-lite"/>
    </source>
</evidence>
<dbReference type="RefSeq" id="WP_380075582.1">
    <property type="nucleotide sequence ID" value="NZ_JBHRZF010000011.1"/>
</dbReference>
<sequence>MFNDTIGLHDSSIPTPALNDTGTLKRRPDDENEIHDLATFMDPAQNVVTPVLQLPPCVALQVVQAFAQVVRQAHASPAALTPDGEGIIRAQAFEEGDVYMLEQPFDGFFADRYLMDFYDIRERGICSRMHLHTGLRFVRMMTGPDTQIRVGSLTPFRVTNIPGVTPFQPEQFEDILPDTPLGVTRTRYNLIVPPNSFVDMQIPRGVSHQFNAVGPNAVIDSVHPEESIETWREHMSGFRMMAQTIFLTEDRPGQESCDLAGGA</sequence>
<dbReference type="EMBL" id="JBHRZF010000011">
    <property type="protein sequence ID" value="MFC3859416.1"/>
    <property type="molecule type" value="Genomic_DNA"/>
</dbReference>
<reference evidence="3" key="1">
    <citation type="journal article" date="2019" name="Int. J. Syst. Evol. Microbiol.">
        <title>The Global Catalogue of Microorganisms (GCM) 10K type strain sequencing project: providing services to taxonomists for standard genome sequencing and annotation.</title>
        <authorList>
            <consortium name="The Broad Institute Genomics Platform"/>
            <consortium name="The Broad Institute Genome Sequencing Center for Infectious Disease"/>
            <person name="Wu L."/>
            <person name="Ma J."/>
        </authorList>
    </citation>
    <scope>NUCLEOTIDE SEQUENCE [LARGE SCALE GENOMIC DNA]</scope>
    <source>
        <strain evidence="3">CCTCC AB 2013263</strain>
    </source>
</reference>
<accession>A0ABV8A213</accession>
<comment type="caution">
    <text evidence="2">The sequence shown here is derived from an EMBL/GenBank/DDBJ whole genome shotgun (WGS) entry which is preliminary data.</text>
</comment>
<proteinExistence type="predicted"/>